<evidence type="ECO:0000256" key="1">
    <source>
        <dbReference type="SAM" id="MobiDB-lite"/>
    </source>
</evidence>
<dbReference type="STRING" id="1437059.A6A05_11045"/>
<evidence type="ECO:0000313" key="3">
    <source>
        <dbReference type="EMBL" id="OAN51392.1"/>
    </source>
</evidence>
<feature type="compositionally biased region" description="Basic residues" evidence="1">
    <location>
        <begin position="131"/>
        <end position="144"/>
    </location>
</feature>
<gene>
    <name evidence="3" type="ORF">A6A05_11045</name>
</gene>
<dbReference type="InterPro" id="IPR025161">
    <property type="entry name" value="IS402-like_dom"/>
</dbReference>
<feature type="domain" description="Insertion element IS402-like" evidence="2">
    <location>
        <begin position="21"/>
        <end position="94"/>
    </location>
</feature>
<dbReference type="Pfam" id="PF13340">
    <property type="entry name" value="DUF4096"/>
    <property type="match status" value="1"/>
</dbReference>
<protein>
    <submittedName>
        <fullName evidence="3">Transposase</fullName>
    </submittedName>
</protein>
<keyword evidence="4" id="KW-1185">Reference proteome</keyword>
<reference evidence="3 4" key="1">
    <citation type="submission" date="2016-04" db="EMBL/GenBank/DDBJ databases">
        <title>Draft genome sequence of freshwater magnetotactic bacteria Magnetospirillum marisnigri SP-1 and Magnetospirillum moscoviense BB-1.</title>
        <authorList>
            <person name="Koziaeva V."/>
            <person name="Dziuba M.V."/>
            <person name="Ivanov T.M."/>
            <person name="Kuznetsov B."/>
            <person name="Grouzdev D.S."/>
        </authorList>
    </citation>
    <scope>NUCLEOTIDE SEQUENCE [LARGE SCALE GENOMIC DNA]</scope>
    <source>
        <strain evidence="3 4">BB-1</strain>
    </source>
</reference>
<proteinExistence type="predicted"/>
<comment type="caution">
    <text evidence="3">The sequence shown here is derived from an EMBL/GenBank/DDBJ whole genome shotgun (WGS) entry which is preliminary data.</text>
</comment>
<evidence type="ECO:0000313" key="4">
    <source>
        <dbReference type="Proteomes" id="UP000078543"/>
    </source>
</evidence>
<evidence type="ECO:0000259" key="2">
    <source>
        <dbReference type="Pfam" id="PF13340"/>
    </source>
</evidence>
<dbReference type="Proteomes" id="UP000078543">
    <property type="component" value="Unassembled WGS sequence"/>
</dbReference>
<dbReference type="AlphaFoldDB" id="A0A178MT35"/>
<dbReference type="NCBIfam" id="NF033580">
    <property type="entry name" value="transpos_IS5_3"/>
    <property type="match status" value="1"/>
</dbReference>
<organism evidence="3 4">
    <name type="scientific">Magnetospirillum moscoviense</name>
    <dbReference type="NCBI Taxonomy" id="1437059"/>
    <lineage>
        <taxon>Bacteria</taxon>
        <taxon>Pseudomonadati</taxon>
        <taxon>Pseudomonadota</taxon>
        <taxon>Alphaproteobacteria</taxon>
        <taxon>Rhodospirillales</taxon>
        <taxon>Rhodospirillaceae</taxon>
        <taxon>Magnetospirillum</taxon>
    </lineage>
</organism>
<dbReference type="PANTHER" id="PTHR30007:SF0">
    <property type="entry name" value="TRANSPOSASE"/>
    <property type="match status" value="1"/>
</dbReference>
<dbReference type="PANTHER" id="PTHR30007">
    <property type="entry name" value="PHP DOMAIN PROTEIN"/>
    <property type="match status" value="1"/>
</dbReference>
<feature type="region of interest" description="Disordered" evidence="1">
    <location>
        <begin position="115"/>
        <end position="155"/>
    </location>
</feature>
<dbReference type="EMBL" id="LWQU01000131">
    <property type="protein sequence ID" value="OAN51392.1"/>
    <property type="molecule type" value="Genomic_DNA"/>
</dbReference>
<sequence>MWTKENRRVYERRGLRYPSDLTDEEWALVEPLIPPAKRGGRQRTVNIREVLNGVFYVLMTGCQWRALPTDLPPKSTVHEYLGLWEWDGTLARLHHVLFVAVRELAGKEASPTAAIIDSQSVKGAEKGGRGSTRRATTRAKRSKARSGTSSSIRSA</sequence>
<name>A0A178MT35_9PROT</name>
<accession>A0A178MT35</accession>